<feature type="chain" id="PRO_5011685135" evidence="12">
    <location>
        <begin position="21"/>
        <end position="718"/>
    </location>
</feature>
<dbReference type="Gene3D" id="2.170.130.10">
    <property type="entry name" value="TonB-dependent receptor, plug domain"/>
    <property type="match status" value="1"/>
</dbReference>
<dbReference type="InterPro" id="IPR012910">
    <property type="entry name" value="Plug_dom"/>
</dbReference>
<dbReference type="GO" id="GO:0009279">
    <property type="term" value="C:cell outer membrane"/>
    <property type="evidence" value="ECO:0007669"/>
    <property type="project" value="UniProtKB-SubCell"/>
</dbReference>
<feature type="domain" description="TonB-dependent receptor-like beta-barrel" evidence="13">
    <location>
        <begin position="234"/>
        <end position="685"/>
    </location>
</feature>
<evidence type="ECO:0000256" key="7">
    <source>
        <dbReference type="ARBA" id="ARBA00023136"/>
    </source>
</evidence>
<organism evidence="15 16">
    <name type="scientific">Chitinophaga terrae</name>
    <name type="common">ex Kim and Jung 2007</name>
    <dbReference type="NCBI Taxonomy" id="408074"/>
    <lineage>
        <taxon>Bacteria</taxon>
        <taxon>Pseudomonadati</taxon>
        <taxon>Bacteroidota</taxon>
        <taxon>Chitinophagia</taxon>
        <taxon>Chitinophagales</taxon>
        <taxon>Chitinophagaceae</taxon>
        <taxon>Chitinophaga</taxon>
    </lineage>
</organism>
<evidence type="ECO:0000256" key="5">
    <source>
        <dbReference type="ARBA" id="ARBA00022729"/>
    </source>
</evidence>
<dbReference type="EMBL" id="FNRL01000038">
    <property type="protein sequence ID" value="SEB08154.1"/>
    <property type="molecule type" value="Genomic_DNA"/>
</dbReference>
<evidence type="ECO:0000259" key="14">
    <source>
        <dbReference type="Pfam" id="PF07715"/>
    </source>
</evidence>
<reference evidence="16" key="1">
    <citation type="submission" date="2016-10" db="EMBL/GenBank/DDBJ databases">
        <authorList>
            <person name="Varghese N."/>
            <person name="Submissions S."/>
        </authorList>
    </citation>
    <scope>NUCLEOTIDE SEQUENCE [LARGE SCALE GENOMIC DNA]</scope>
    <source>
        <strain evidence="16">DSM 23920</strain>
    </source>
</reference>
<keyword evidence="8 15" id="KW-0675">Receptor</keyword>
<evidence type="ECO:0000256" key="3">
    <source>
        <dbReference type="ARBA" id="ARBA00022452"/>
    </source>
</evidence>
<dbReference type="AlphaFoldDB" id="A0A1H4GF30"/>
<feature type="domain" description="TonB-dependent receptor plug" evidence="14">
    <location>
        <begin position="55"/>
        <end position="162"/>
    </location>
</feature>
<comment type="similarity">
    <text evidence="10 11">Belongs to the TonB-dependent receptor family.</text>
</comment>
<evidence type="ECO:0000256" key="4">
    <source>
        <dbReference type="ARBA" id="ARBA00022692"/>
    </source>
</evidence>
<dbReference type="InterPro" id="IPR039426">
    <property type="entry name" value="TonB-dep_rcpt-like"/>
</dbReference>
<dbReference type="RefSeq" id="WP_089765730.1">
    <property type="nucleotide sequence ID" value="NZ_FNRL01000038.1"/>
</dbReference>
<evidence type="ECO:0000256" key="2">
    <source>
        <dbReference type="ARBA" id="ARBA00022448"/>
    </source>
</evidence>
<dbReference type="InterPro" id="IPR000531">
    <property type="entry name" value="Beta-barrel_TonB"/>
</dbReference>
<evidence type="ECO:0000256" key="1">
    <source>
        <dbReference type="ARBA" id="ARBA00004571"/>
    </source>
</evidence>
<keyword evidence="2 10" id="KW-0813">Transport</keyword>
<accession>A0A1H4GF30</accession>
<proteinExistence type="inferred from homology"/>
<evidence type="ECO:0000256" key="8">
    <source>
        <dbReference type="ARBA" id="ARBA00023170"/>
    </source>
</evidence>
<dbReference type="STRING" id="408074.SAMN05660909_05275"/>
<evidence type="ECO:0000259" key="13">
    <source>
        <dbReference type="Pfam" id="PF00593"/>
    </source>
</evidence>
<dbReference type="Pfam" id="PF00593">
    <property type="entry name" value="TonB_dep_Rec_b-barrel"/>
    <property type="match status" value="1"/>
</dbReference>
<keyword evidence="3 10" id="KW-1134">Transmembrane beta strand</keyword>
<evidence type="ECO:0000256" key="6">
    <source>
        <dbReference type="ARBA" id="ARBA00023077"/>
    </source>
</evidence>
<keyword evidence="6 11" id="KW-0798">TonB box</keyword>
<dbReference type="PANTHER" id="PTHR30069:SF29">
    <property type="entry name" value="HEMOGLOBIN AND HEMOGLOBIN-HAPTOGLOBIN-BINDING PROTEIN 1-RELATED"/>
    <property type="match status" value="1"/>
</dbReference>
<evidence type="ECO:0000313" key="15">
    <source>
        <dbReference type="EMBL" id="SEB08154.1"/>
    </source>
</evidence>
<keyword evidence="9 10" id="KW-0998">Cell outer membrane</keyword>
<dbReference type="PANTHER" id="PTHR30069">
    <property type="entry name" value="TONB-DEPENDENT OUTER MEMBRANE RECEPTOR"/>
    <property type="match status" value="1"/>
</dbReference>
<comment type="subcellular location">
    <subcellularLocation>
        <location evidence="1 10">Cell outer membrane</location>
        <topology evidence="1 10">Multi-pass membrane protein</topology>
    </subcellularLocation>
</comment>
<dbReference type="CDD" id="cd01347">
    <property type="entry name" value="ligand_gated_channel"/>
    <property type="match status" value="1"/>
</dbReference>
<dbReference type="InterPro" id="IPR037066">
    <property type="entry name" value="Plug_dom_sf"/>
</dbReference>
<keyword evidence="4 10" id="KW-0812">Transmembrane</keyword>
<evidence type="ECO:0000256" key="11">
    <source>
        <dbReference type="RuleBase" id="RU003357"/>
    </source>
</evidence>
<dbReference type="GO" id="GO:0015344">
    <property type="term" value="F:siderophore uptake transmembrane transporter activity"/>
    <property type="evidence" value="ECO:0007669"/>
    <property type="project" value="TreeGrafter"/>
</dbReference>
<evidence type="ECO:0000256" key="9">
    <source>
        <dbReference type="ARBA" id="ARBA00023237"/>
    </source>
</evidence>
<evidence type="ECO:0000256" key="10">
    <source>
        <dbReference type="PROSITE-ProRule" id="PRU01360"/>
    </source>
</evidence>
<keyword evidence="5 12" id="KW-0732">Signal</keyword>
<dbReference type="Gene3D" id="2.40.170.20">
    <property type="entry name" value="TonB-dependent receptor, beta-barrel domain"/>
    <property type="match status" value="1"/>
</dbReference>
<keyword evidence="16" id="KW-1185">Reference proteome</keyword>
<sequence length="718" mass="79764">MCNRYIFPALLLLLTGNTYATALPADTTGMQKIQQLKGVDVQAQYHRKTDDLIDVKKIAAPTLVIEGKTIEQMGSRRLDEVLREQAGMAIVSDLGAGNRSIGIQMQGFSSAYILILLNGLPVSGRFNENFDISRISVQDIERIEIVRGASSSLYGSEALGGVINIITRQQVKQTGGQVSAIYGAYRTADISASGETPFARKKGTLHLSGNYYKTAGFNVNTMYLKEGQTAPPYHSFSGQTRASWQLNSNNTLQLGARAANRHSVMTRSYGAQPFSDLLDETDVNAALSLRTTINHSTRLLTRYYFTHYGTDQEVKVVETGKRLQENKFSQQLQRLEIQGNKEFRDAEFELTGGLGGELQHMNNSAVAGIPNQQTYFAYIQANYTPTAKYSLITGLRYDGNSLYGGKVNPTLGMEYKPFRWLQVKGSVGQGFKAPTYAQAYQVFTNITQGYTVVGANVFNTAVEELKKTGSVQAVWSNAALIKPLEAETSVSWNLGSKFIFGEGYTLSVNGFYNNINHLINTEQVGIMRNGQQLFSYLNLGKVYTRGLEASIELNLLPDLRIMGGYQYLVARSRDVEDSIAAGNGAYGKVRTDKGIRAAVKSDYFGLPNRSRHMANAQVYYTYRPWKLSASVRGNYRSRYGFLDIDNNGYIDNYDVFVRGFVLLSVSLQKTLLKEKLTLKFLVDNITNYTDYLVPAQPGRMFMGGFSYRFGGKSESSRK</sequence>
<dbReference type="PROSITE" id="PS52016">
    <property type="entry name" value="TONB_DEPENDENT_REC_3"/>
    <property type="match status" value="1"/>
</dbReference>
<dbReference type="GO" id="GO:0044718">
    <property type="term" value="P:siderophore transmembrane transport"/>
    <property type="evidence" value="ECO:0007669"/>
    <property type="project" value="TreeGrafter"/>
</dbReference>
<evidence type="ECO:0000256" key="12">
    <source>
        <dbReference type="SAM" id="SignalP"/>
    </source>
</evidence>
<dbReference type="Proteomes" id="UP000199656">
    <property type="component" value="Unassembled WGS sequence"/>
</dbReference>
<feature type="signal peptide" evidence="12">
    <location>
        <begin position="1"/>
        <end position="20"/>
    </location>
</feature>
<keyword evidence="7 10" id="KW-0472">Membrane</keyword>
<evidence type="ECO:0000313" key="16">
    <source>
        <dbReference type="Proteomes" id="UP000199656"/>
    </source>
</evidence>
<dbReference type="InterPro" id="IPR036942">
    <property type="entry name" value="Beta-barrel_TonB_sf"/>
</dbReference>
<gene>
    <name evidence="15" type="ORF">SAMN05660909_05275</name>
</gene>
<name>A0A1H4GF30_9BACT</name>
<protein>
    <submittedName>
        <fullName evidence="15">Outer membrane receptor for ferrienterochelin and colicins</fullName>
    </submittedName>
</protein>
<dbReference type="Pfam" id="PF07715">
    <property type="entry name" value="Plug"/>
    <property type="match status" value="1"/>
</dbReference>
<dbReference type="SUPFAM" id="SSF56935">
    <property type="entry name" value="Porins"/>
    <property type="match status" value="1"/>
</dbReference>